<evidence type="ECO:0000256" key="6">
    <source>
        <dbReference type="SAM" id="Phobius"/>
    </source>
</evidence>
<dbReference type="EMBL" id="GAMC01006884">
    <property type="protein sequence ID" value="JAB99671.1"/>
    <property type="molecule type" value="mRNA"/>
</dbReference>
<dbReference type="EMBL" id="GAMC01006886">
    <property type="protein sequence ID" value="JAB99669.1"/>
    <property type="molecule type" value="mRNA"/>
</dbReference>
<feature type="transmembrane region" description="Helical" evidence="6">
    <location>
        <begin position="384"/>
        <end position="408"/>
    </location>
</feature>
<feature type="transmembrane region" description="Helical" evidence="6">
    <location>
        <begin position="118"/>
        <end position="137"/>
    </location>
</feature>
<evidence type="ECO:0000256" key="1">
    <source>
        <dbReference type="ARBA" id="ARBA00004141"/>
    </source>
</evidence>
<feature type="coiled-coil region" evidence="5">
    <location>
        <begin position="518"/>
        <end position="545"/>
    </location>
</feature>
<evidence type="ECO:0000256" key="3">
    <source>
        <dbReference type="ARBA" id="ARBA00022989"/>
    </source>
</evidence>
<evidence type="ECO:0000313" key="7">
    <source>
        <dbReference type="EMBL" id="JAB99668.1"/>
    </source>
</evidence>
<dbReference type="EMBL" id="GAMC01006885">
    <property type="protein sequence ID" value="JAB99670.1"/>
    <property type="molecule type" value="mRNA"/>
</dbReference>
<evidence type="ECO:0000256" key="4">
    <source>
        <dbReference type="ARBA" id="ARBA00023136"/>
    </source>
</evidence>
<reference evidence="7" key="2">
    <citation type="journal article" date="2014" name="BMC Genomics">
        <title>A genomic perspective to assessing quality of mass-reared SIT flies used in Mediterranean fruit fly (Ceratitis capitata) eradication in California.</title>
        <authorList>
            <person name="Calla B."/>
            <person name="Hall B."/>
            <person name="Hou S."/>
            <person name="Geib S.M."/>
        </authorList>
    </citation>
    <scope>NUCLEOTIDE SEQUENCE</scope>
</reference>
<feature type="transmembrane region" description="Helical" evidence="6">
    <location>
        <begin position="73"/>
        <end position="97"/>
    </location>
</feature>
<feature type="transmembrane region" description="Helical" evidence="6">
    <location>
        <begin position="414"/>
        <end position="438"/>
    </location>
</feature>
<dbReference type="EMBL" id="GAMC01006888">
    <property type="protein sequence ID" value="JAB99667.1"/>
    <property type="molecule type" value="mRNA"/>
</dbReference>
<feature type="transmembrane region" description="Helical" evidence="6">
    <location>
        <begin position="445"/>
        <end position="464"/>
    </location>
</feature>
<feature type="transmembrane region" description="Helical" evidence="6">
    <location>
        <begin position="355"/>
        <end position="377"/>
    </location>
</feature>
<dbReference type="EMBL" id="GAMC01006887">
    <property type="protein sequence ID" value="JAB99668.1"/>
    <property type="molecule type" value="mRNA"/>
</dbReference>
<feature type="transmembrane region" description="Helical" evidence="6">
    <location>
        <begin position="329"/>
        <end position="349"/>
    </location>
</feature>
<keyword evidence="5" id="KW-0175">Coiled coil</keyword>
<keyword evidence="4 6" id="KW-0472">Membrane</keyword>
<accession>W8BRY8</accession>
<name>W8BRY8_CERCA</name>
<dbReference type="KEGG" id="ccat:101462251"/>
<evidence type="ECO:0000256" key="5">
    <source>
        <dbReference type="SAM" id="Coils"/>
    </source>
</evidence>
<dbReference type="GO" id="GO:0005886">
    <property type="term" value="C:plasma membrane"/>
    <property type="evidence" value="ECO:0007669"/>
    <property type="project" value="TreeGrafter"/>
</dbReference>
<keyword evidence="2 6" id="KW-0812">Transmembrane</keyword>
<dbReference type="PANTHER" id="PTHR11040">
    <property type="entry name" value="ZINC/IRON TRANSPORTER"/>
    <property type="match status" value="1"/>
</dbReference>
<dbReference type="PANTHER" id="PTHR11040:SF203">
    <property type="entry name" value="FI18611P1-RELATED"/>
    <property type="match status" value="1"/>
</dbReference>
<protein>
    <submittedName>
        <fullName evidence="7">Zinc transporter ZIP1</fullName>
    </submittedName>
</protein>
<dbReference type="GO" id="GO:0005385">
    <property type="term" value="F:zinc ion transmembrane transporter activity"/>
    <property type="evidence" value="ECO:0007669"/>
    <property type="project" value="TreeGrafter"/>
</dbReference>
<dbReference type="Pfam" id="PF02535">
    <property type="entry name" value="Zip"/>
    <property type="match status" value="1"/>
</dbReference>
<sequence length="550" mass="61333">MNHSLINNFLRCLPEIDDFNYLALHALAADTNGRNFTSAHNELAFYRDSSDYNHDYYNGQERDDNNSSNGDLIIAKATAIVVLFCASTFCGSVPFVLNRFFRWTEGHANERSATVVKCLLYFGGGVLLSTTFLHLLPEVQDVVVQLQNCSVIPKLSFNLPELLMCTGFFLMYFIEEALHTYIHRHMRLMNCDASAAFKRGRSIRNSYLVKGNKKTDEKNIYKDADNDAPELKNNNSTVIDDCNAPSVSGKGVNMSGRPASLSIQNLIVNDLENQQVQHEELRSYETVQKQQNHYKHHGHQHQHGHSHSHFTLYPGGSNEDALASSLRGLFIVLALSLHELFEGIAIGLESSGTDVWFMFGAVSAHKLVLAFCVGVELIVARTRFVLCIVYILTFAVVSPLGIGIGILISHSEDITSPTIASAILQGLACGTLLYVVFFEILSKNHAGLFAFLTLLVGFLVMFGIQQVGSEGHGHSHDSCGDYGHDHDHNDKKLLFKGIQNVYTTHASIKAVFQSNLSTEQHQHENQSFERDLRILRQASEKLLQNTTIIK</sequence>
<evidence type="ECO:0000256" key="2">
    <source>
        <dbReference type="ARBA" id="ARBA00022692"/>
    </source>
</evidence>
<comment type="subcellular location">
    <subcellularLocation>
        <location evidence="1">Membrane</location>
        <topology evidence="1">Multi-pass membrane protein</topology>
    </subcellularLocation>
</comment>
<reference evidence="7" key="1">
    <citation type="submission" date="2013-07" db="EMBL/GenBank/DDBJ databases">
        <authorList>
            <person name="Geib S."/>
        </authorList>
    </citation>
    <scope>NUCLEOTIDE SEQUENCE</scope>
</reference>
<proteinExistence type="evidence at transcript level"/>
<dbReference type="AlphaFoldDB" id="W8BRY8"/>
<gene>
    <name evidence="7" type="primary">S39A1</name>
</gene>
<dbReference type="InterPro" id="IPR003689">
    <property type="entry name" value="ZIP"/>
</dbReference>
<dbReference type="OrthoDB" id="448280at2759"/>
<organism evidence="7">
    <name type="scientific">Ceratitis capitata</name>
    <name type="common">Mediterranean fruit fly</name>
    <name type="synonym">Tephritis capitata</name>
    <dbReference type="NCBI Taxonomy" id="7213"/>
    <lineage>
        <taxon>Eukaryota</taxon>
        <taxon>Metazoa</taxon>
        <taxon>Ecdysozoa</taxon>
        <taxon>Arthropoda</taxon>
        <taxon>Hexapoda</taxon>
        <taxon>Insecta</taxon>
        <taxon>Pterygota</taxon>
        <taxon>Neoptera</taxon>
        <taxon>Endopterygota</taxon>
        <taxon>Diptera</taxon>
        <taxon>Brachycera</taxon>
        <taxon>Muscomorpha</taxon>
        <taxon>Tephritoidea</taxon>
        <taxon>Tephritidae</taxon>
        <taxon>Ceratitis</taxon>
        <taxon>Ceratitis</taxon>
    </lineage>
</organism>
<keyword evidence="3 6" id="KW-1133">Transmembrane helix</keyword>
<feature type="transmembrane region" description="Helical" evidence="6">
    <location>
        <begin position="157"/>
        <end position="174"/>
    </location>
</feature>